<dbReference type="AlphaFoldDB" id="A0A8S4DN67"/>
<dbReference type="Proteomes" id="UP000653454">
    <property type="component" value="Unassembled WGS sequence"/>
</dbReference>
<evidence type="ECO:0000256" key="1">
    <source>
        <dbReference type="ARBA" id="ARBA00008645"/>
    </source>
</evidence>
<dbReference type="InterPro" id="IPR000073">
    <property type="entry name" value="AB_hydrolase_1"/>
</dbReference>
<proteinExistence type="inferred from homology"/>
<dbReference type="PANTHER" id="PTHR43798:SF14">
    <property type="entry name" value="SERINE HYDROLASE-LIKE PROTEIN DDB_G0286239"/>
    <property type="match status" value="1"/>
</dbReference>
<dbReference type="InterPro" id="IPR050266">
    <property type="entry name" value="AB_hydrolase_sf"/>
</dbReference>
<evidence type="ECO:0000313" key="4">
    <source>
        <dbReference type="EMBL" id="CAG9101983.1"/>
    </source>
</evidence>
<evidence type="ECO:0000256" key="2">
    <source>
        <dbReference type="ARBA" id="ARBA00022801"/>
    </source>
</evidence>
<feature type="domain" description="AB hydrolase-1" evidence="3">
    <location>
        <begin position="78"/>
        <end position="140"/>
    </location>
</feature>
<evidence type="ECO:0000313" key="5">
    <source>
        <dbReference type="Proteomes" id="UP000653454"/>
    </source>
</evidence>
<dbReference type="Pfam" id="PF00561">
    <property type="entry name" value="Abhydrolase_1"/>
    <property type="match status" value="1"/>
</dbReference>
<protein>
    <submittedName>
        <fullName evidence="4">(diamondback moth) hypothetical protein</fullName>
    </submittedName>
</protein>
<evidence type="ECO:0000259" key="3">
    <source>
        <dbReference type="Pfam" id="PF00561"/>
    </source>
</evidence>
<dbReference type="SUPFAM" id="SSF53474">
    <property type="entry name" value="alpha/beta-Hydrolases"/>
    <property type="match status" value="1"/>
</dbReference>
<keyword evidence="5" id="KW-1185">Reference proteome</keyword>
<gene>
    <name evidence="4" type="ORF">PLXY2_LOCUS2697</name>
</gene>
<dbReference type="GO" id="GO:0016787">
    <property type="term" value="F:hydrolase activity"/>
    <property type="evidence" value="ECO:0007669"/>
    <property type="project" value="UniProtKB-KW"/>
</dbReference>
<reference evidence="4" key="1">
    <citation type="submission" date="2020-11" db="EMBL/GenBank/DDBJ databases">
        <authorList>
            <person name="Whiteford S."/>
        </authorList>
    </citation>
    <scope>NUCLEOTIDE SEQUENCE</scope>
</reference>
<dbReference type="PANTHER" id="PTHR43798">
    <property type="entry name" value="MONOACYLGLYCEROL LIPASE"/>
    <property type="match status" value="1"/>
</dbReference>
<dbReference type="InterPro" id="IPR029058">
    <property type="entry name" value="AB_hydrolase_fold"/>
</dbReference>
<comment type="similarity">
    <text evidence="1">Belongs to the AB hydrolase superfamily.</text>
</comment>
<accession>A0A8S4DN67</accession>
<sequence length="185" mass="20545">MAQGNMNGHQIQEELPLGIKVEEIEIPVRGASWRAVVGAARQAANHRVATAGRTTRARGTTWCRCCRSPRPCCASTCPGHGLSSHYPTGMHYYIFWDGVSLLRRIVKHFGWSKVTLMGHSLGGALSFMYAASFPDDVGSHYLRGHREPGGARADAHGQLHRLGRRQVPRIRKLDEDRYPATSTMR</sequence>
<comment type="caution">
    <text evidence="4">The sequence shown here is derived from an EMBL/GenBank/DDBJ whole genome shotgun (WGS) entry which is preliminary data.</text>
</comment>
<keyword evidence="2" id="KW-0378">Hydrolase</keyword>
<dbReference type="Gene3D" id="3.40.50.1820">
    <property type="entry name" value="alpha/beta hydrolase"/>
    <property type="match status" value="1"/>
</dbReference>
<dbReference type="GO" id="GO:0016020">
    <property type="term" value="C:membrane"/>
    <property type="evidence" value="ECO:0007669"/>
    <property type="project" value="TreeGrafter"/>
</dbReference>
<name>A0A8S4DN67_PLUXY</name>
<dbReference type="EMBL" id="CAJHNJ030000007">
    <property type="protein sequence ID" value="CAG9101983.1"/>
    <property type="molecule type" value="Genomic_DNA"/>
</dbReference>
<organism evidence="4 5">
    <name type="scientific">Plutella xylostella</name>
    <name type="common">Diamondback moth</name>
    <name type="synonym">Plutella maculipennis</name>
    <dbReference type="NCBI Taxonomy" id="51655"/>
    <lineage>
        <taxon>Eukaryota</taxon>
        <taxon>Metazoa</taxon>
        <taxon>Ecdysozoa</taxon>
        <taxon>Arthropoda</taxon>
        <taxon>Hexapoda</taxon>
        <taxon>Insecta</taxon>
        <taxon>Pterygota</taxon>
        <taxon>Neoptera</taxon>
        <taxon>Endopterygota</taxon>
        <taxon>Lepidoptera</taxon>
        <taxon>Glossata</taxon>
        <taxon>Ditrysia</taxon>
        <taxon>Yponomeutoidea</taxon>
        <taxon>Plutellidae</taxon>
        <taxon>Plutella</taxon>
    </lineage>
</organism>